<accession>A0A6V0CMN1</accession>
<feature type="compositionally biased region" description="Low complexity" evidence="1">
    <location>
        <begin position="14"/>
        <end position="26"/>
    </location>
</feature>
<proteinExistence type="predicted"/>
<name>A0A6V0CMN1_9STRA</name>
<evidence type="ECO:0000313" key="2">
    <source>
        <dbReference type="EMBL" id="CAE0727798.1"/>
    </source>
</evidence>
<gene>
    <name evidence="2" type="ORF">PAUS00366_LOCUS20582</name>
    <name evidence="3" type="ORF">PAUS00366_LOCUS20583</name>
</gene>
<feature type="region of interest" description="Disordered" evidence="1">
    <location>
        <begin position="1"/>
        <end position="26"/>
    </location>
</feature>
<dbReference type="EMBL" id="HBIX01030940">
    <property type="protein sequence ID" value="CAE0727798.1"/>
    <property type="molecule type" value="Transcribed_RNA"/>
</dbReference>
<feature type="compositionally biased region" description="Polar residues" evidence="1">
    <location>
        <begin position="1"/>
        <end position="13"/>
    </location>
</feature>
<dbReference type="AlphaFoldDB" id="A0A6V0CMN1"/>
<reference evidence="2" key="1">
    <citation type="submission" date="2021-01" db="EMBL/GenBank/DDBJ databases">
        <authorList>
            <person name="Corre E."/>
            <person name="Pelletier E."/>
            <person name="Niang G."/>
            <person name="Scheremetjew M."/>
            <person name="Finn R."/>
            <person name="Kale V."/>
            <person name="Holt S."/>
            <person name="Cochrane G."/>
            <person name="Meng A."/>
            <person name="Brown T."/>
            <person name="Cohen L."/>
        </authorList>
    </citation>
    <scope>NUCLEOTIDE SEQUENCE</scope>
    <source>
        <strain evidence="2">10249 10 AB</strain>
    </source>
</reference>
<evidence type="ECO:0000256" key="1">
    <source>
        <dbReference type="SAM" id="MobiDB-lite"/>
    </source>
</evidence>
<dbReference type="EMBL" id="HBIX01030941">
    <property type="protein sequence ID" value="CAE0727799.1"/>
    <property type="molecule type" value="Transcribed_RNA"/>
</dbReference>
<feature type="region of interest" description="Disordered" evidence="1">
    <location>
        <begin position="81"/>
        <end position="101"/>
    </location>
</feature>
<protein>
    <submittedName>
        <fullName evidence="2">Uncharacterized protein</fullName>
    </submittedName>
</protein>
<evidence type="ECO:0000313" key="3">
    <source>
        <dbReference type="EMBL" id="CAE0727799.1"/>
    </source>
</evidence>
<organism evidence="2">
    <name type="scientific">Pseudo-nitzschia australis</name>
    <dbReference type="NCBI Taxonomy" id="44445"/>
    <lineage>
        <taxon>Eukaryota</taxon>
        <taxon>Sar</taxon>
        <taxon>Stramenopiles</taxon>
        <taxon>Ochrophyta</taxon>
        <taxon>Bacillariophyta</taxon>
        <taxon>Bacillariophyceae</taxon>
        <taxon>Bacillariophycidae</taxon>
        <taxon>Bacillariales</taxon>
        <taxon>Bacillariaceae</taxon>
        <taxon>Pseudo-nitzschia</taxon>
    </lineage>
</organism>
<sequence length="131" mass="14017">MFLRRNSTSGNNGSLHSTLDSSNSSPLEELSSLLDKLELSVDASMKAFVDSTIVSIIGSSEGSTNSGNTNNELQQRRWLSRFRRGDQEPTNDGSTSGGVNANTANVSTTNAILALLAAATTTMTIYKNYKH</sequence>
<feature type="compositionally biased region" description="Polar residues" evidence="1">
    <location>
        <begin position="88"/>
        <end position="98"/>
    </location>
</feature>